<feature type="repeat" description="WD" evidence="3">
    <location>
        <begin position="91"/>
        <end position="132"/>
    </location>
</feature>
<gene>
    <name evidence="4" type="ORF">RFI_18118</name>
</gene>
<dbReference type="PANTHER" id="PTHR44129">
    <property type="entry name" value="WD REPEAT-CONTAINING PROTEIN POP1"/>
    <property type="match status" value="1"/>
</dbReference>
<evidence type="ECO:0000313" key="5">
    <source>
        <dbReference type="Proteomes" id="UP000023152"/>
    </source>
</evidence>
<keyword evidence="2" id="KW-0677">Repeat</keyword>
<dbReference type="PRINTS" id="PR00320">
    <property type="entry name" value="GPROTEINBRPT"/>
</dbReference>
<evidence type="ECO:0000256" key="2">
    <source>
        <dbReference type="ARBA" id="ARBA00022737"/>
    </source>
</evidence>
<dbReference type="Pfam" id="PF00400">
    <property type="entry name" value="WD40"/>
    <property type="match status" value="5"/>
</dbReference>
<dbReference type="PROSITE" id="PS00678">
    <property type="entry name" value="WD_REPEATS_1"/>
    <property type="match status" value="4"/>
</dbReference>
<dbReference type="EMBL" id="ASPP01014009">
    <property type="protein sequence ID" value="ETO19121.1"/>
    <property type="molecule type" value="Genomic_DNA"/>
</dbReference>
<dbReference type="SMART" id="SM00320">
    <property type="entry name" value="WD40"/>
    <property type="match status" value="5"/>
</dbReference>
<dbReference type="InterPro" id="IPR036322">
    <property type="entry name" value="WD40_repeat_dom_sf"/>
</dbReference>
<dbReference type="PROSITE" id="PS50294">
    <property type="entry name" value="WD_REPEATS_REGION"/>
    <property type="match status" value="5"/>
</dbReference>
<feature type="repeat" description="WD" evidence="3">
    <location>
        <begin position="259"/>
        <end position="300"/>
    </location>
</feature>
<proteinExistence type="predicted"/>
<dbReference type="OrthoDB" id="10263272at2759"/>
<dbReference type="InterPro" id="IPR019775">
    <property type="entry name" value="WD40_repeat_CS"/>
</dbReference>
<dbReference type="Proteomes" id="UP000023152">
    <property type="component" value="Unassembled WGS sequence"/>
</dbReference>
<dbReference type="InterPro" id="IPR015943">
    <property type="entry name" value="WD40/YVTN_repeat-like_dom_sf"/>
</dbReference>
<evidence type="ECO:0000256" key="3">
    <source>
        <dbReference type="PROSITE-ProRule" id="PRU00221"/>
    </source>
</evidence>
<comment type="caution">
    <text evidence="4">The sequence shown here is derived from an EMBL/GenBank/DDBJ whole genome shotgun (WGS) entry which is preliminary data.</text>
</comment>
<dbReference type="AlphaFoldDB" id="X6MZ71"/>
<dbReference type="PROSITE" id="PS50082">
    <property type="entry name" value="WD_REPEATS_2"/>
    <property type="match status" value="5"/>
</dbReference>
<sequence>MQWLKNSQTRFQNEVVCVKPNNIESIARQLVSYTLTFVTTKHKYALLNTEKQMQTIIQHWLRILYVRLGWIHNFDTIVLKYAKFFQLLKVLRGHSGPVRSVRFSFDGCRVISGSDDHTVRIWDIASGQQIQIFHTPNSLSGIAKFSPDGNIIALYSWNITNQFLDVKTGKEVRLLNGNFGRAYAMDFSPDGKNIAIGLHDGVVQLWNVKNGKEIISSYSHSESVRDVNFSSDNKMLVSCSDDTTISVLDVKSCKILIKLKGHSHSVLSVKFSPDNKFVVSCSLDKTIRIWNLQSGDEVMQFEGHSYEVKDVKYFPDGKIVASCSADKTLRLWDVTLGCEIDIYPHKYTKDRFFVEQNFVIKKNSLKQLNPRSKRVYIDCLGNNFLVFKQTTNFPQKIGEWTANKKQKIASRKCLRKLVQEKSLDGHMKRHNNQKTVLHGAQLSVSNHTQTKLPFIFLKLLYDNSRKAKKKKREGQTFFHGIDDKFRSCMVYM</sequence>
<feature type="repeat" description="WD" evidence="3">
    <location>
        <begin position="175"/>
        <end position="216"/>
    </location>
</feature>
<protein>
    <submittedName>
        <fullName evidence="4">G-protein beta WD-40 repeats containing protein</fullName>
    </submittedName>
</protein>
<reference evidence="4 5" key="1">
    <citation type="journal article" date="2013" name="Curr. Biol.">
        <title>The Genome of the Foraminiferan Reticulomyxa filosa.</title>
        <authorList>
            <person name="Glockner G."/>
            <person name="Hulsmann N."/>
            <person name="Schleicher M."/>
            <person name="Noegel A.A."/>
            <person name="Eichinger L."/>
            <person name="Gallinger C."/>
            <person name="Pawlowski J."/>
            <person name="Sierra R."/>
            <person name="Euteneuer U."/>
            <person name="Pillet L."/>
            <person name="Moustafa A."/>
            <person name="Platzer M."/>
            <person name="Groth M."/>
            <person name="Szafranski K."/>
            <person name="Schliwa M."/>
        </authorList>
    </citation>
    <scope>NUCLEOTIDE SEQUENCE [LARGE SCALE GENOMIC DNA]</scope>
</reference>
<dbReference type="Gene3D" id="2.130.10.10">
    <property type="entry name" value="YVTN repeat-like/Quinoprotein amine dehydrogenase"/>
    <property type="match status" value="3"/>
</dbReference>
<keyword evidence="1 3" id="KW-0853">WD repeat</keyword>
<dbReference type="CDD" id="cd00200">
    <property type="entry name" value="WD40"/>
    <property type="match status" value="1"/>
</dbReference>
<feature type="repeat" description="WD" evidence="3">
    <location>
        <begin position="217"/>
        <end position="258"/>
    </location>
</feature>
<evidence type="ECO:0000313" key="4">
    <source>
        <dbReference type="EMBL" id="ETO19121.1"/>
    </source>
</evidence>
<dbReference type="InterPro" id="IPR020472">
    <property type="entry name" value="WD40_PAC1"/>
</dbReference>
<feature type="repeat" description="WD" evidence="3">
    <location>
        <begin position="301"/>
        <end position="334"/>
    </location>
</feature>
<organism evidence="4 5">
    <name type="scientific">Reticulomyxa filosa</name>
    <dbReference type="NCBI Taxonomy" id="46433"/>
    <lineage>
        <taxon>Eukaryota</taxon>
        <taxon>Sar</taxon>
        <taxon>Rhizaria</taxon>
        <taxon>Retaria</taxon>
        <taxon>Foraminifera</taxon>
        <taxon>Monothalamids</taxon>
        <taxon>Reticulomyxidae</taxon>
        <taxon>Reticulomyxa</taxon>
    </lineage>
</organism>
<evidence type="ECO:0000256" key="1">
    <source>
        <dbReference type="ARBA" id="ARBA00022574"/>
    </source>
</evidence>
<keyword evidence="5" id="KW-1185">Reference proteome</keyword>
<accession>X6MZ71</accession>
<name>X6MZ71_RETFI</name>
<dbReference type="InterPro" id="IPR050349">
    <property type="entry name" value="WD_LIS1/nudF_dynein_reg"/>
</dbReference>
<dbReference type="InterPro" id="IPR001680">
    <property type="entry name" value="WD40_rpt"/>
</dbReference>
<dbReference type="SUPFAM" id="SSF50978">
    <property type="entry name" value="WD40 repeat-like"/>
    <property type="match status" value="1"/>
</dbReference>